<dbReference type="PANTHER" id="PTHR43140">
    <property type="entry name" value="TYPE-1 RESTRICTION ENZYME ECOKI SPECIFICITY PROTEIN"/>
    <property type="match status" value="1"/>
</dbReference>
<gene>
    <name evidence="6" type="ORF">ESO86_04135</name>
</gene>
<evidence type="ECO:0000256" key="1">
    <source>
        <dbReference type="ARBA" id="ARBA00010923"/>
    </source>
</evidence>
<keyword evidence="6" id="KW-0255">Endonuclease</keyword>
<protein>
    <submittedName>
        <fullName evidence="6">Restriction endonuclease subunit S</fullName>
    </submittedName>
</protein>
<evidence type="ECO:0000256" key="3">
    <source>
        <dbReference type="ARBA" id="ARBA00023125"/>
    </source>
</evidence>
<dbReference type="Proteomes" id="UP000292881">
    <property type="component" value="Unassembled WGS sequence"/>
</dbReference>
<dbReference type="InterPro" id="IPR051212">
    <property type="entry name" value="Type-I_RE_S_subunit"/>
</dbReference>
<keyword evidence="3" id="KW-0238">DNA-binding</keyword>
<name>A0A4V1QSY5_9MICO</name>
<sequence length="381" mass="42530">MSRLDDLIRAMPPGSVKHLPVGELVDVVPTPRGVKRERYVDGSTIPIVDQGEGLVAGFTDEESLRIPAAEHIVFGDHTRAIKWVPFEFAVGADGTKVLKSKPEVLPRYLYHSLRNLSVPSRGYSRHWAALRALAVPVPPLEVQREVVRILDTFTSLEAELEAELEARRRQRQTYLDALIHASVEQRQPLGELGKLVRGRRFTKNDFAESGIPVIHYGEIYTHYGTAATETRSFVRDEIANTLRFAQPGDLIIATTGENLRDVAKAVAWLGDIDVAIHDDSYAFKHSLNPKYASYVFQSTDFASQKGRLVTAGKLTRISGSSLAKIQVPIVSLSEQQRIVAILDQFDALVNDLSIGIPAELAARRKQYEYYRDKLLTFEEAS</sequence>
<keyword evidence="6" id="KW-0540">Nuclease</keyword>
<comment type="caution">
    <text evidence="6">The sequence shown here is derived from an EMBL/GenBank/DDBJ whole genome shotgun (WGS) entry which is preliminary data.</text>
</comment>
<dbReference type="AlphaFoldDB" id="A0A4V1QSY5"/>
<evidence type="ECO:0000256" key="2">
    <source>
        <dbReference type="ARBA" id="ARBA00022747"/>
    </source>
</evidence>
<organism evidence="6 7">
    <name type="scientific">Agromyces binzhouensis</name>
    <dbReference type="NCBI Taxonomy" id="1817495"/>
    <lineage>
        <taxon>Bacteria</taxon>
        <taxon>Bacillati</taxon>
        <taxon>Actinomycetota</taxon>
        <taxon>Actinomycetes</taxon>
        <taxon>Micrococcales</taxon>
        <taxon>Microbacteriaceae</taxon>
        <taxon>Agromyces</taxon>
    </lineage>
</organism>
<dbReference type="Pfam" id="PF01420">
    <property type="entry name" value="Methylase_S"/>
    <property type="match status" value="2"/>
</dbReference>
<dbReference type="EMBL" id="SDPL01000041">
    <property type="protein sequence ID" value="RXZ50013.1"/>
    <property type="molecule type" value="Genomic_DNA"/>
</dbReference>
<evidence type="ECO:0000256" key="4">
    <source>
        <dbReference type="ARBA" id="ARBA00038652"/>
    </source>
</evidence>
<proteinExistence type="inferred from homology"/>
<accession>A0A4V1QSY5</accession>
<feature type="domain" description="Type I restriction modification DNA specificity" evidence="5">
    <location>
        <begin position="38"/>
        <end position="165"/>
    </location>
</feature>
<comment type="similarity">
    <text evidence="1">Belongs to the type-I restriction system S methylase family.</text>
</comment>
<dbReference type="InterPro" id="IPR044946">
    <property type="entry name" value="Restrct_endonuc_typeI_TRD_sf"/>
</dbReference>
<keyword evidence="6" id="KW-0378">Hydrolase</keyword>
<dbReference type="SUPFAM" id="SSF116734">
    <property type="entry name" value="DNA methylase specificity domain"/>
    <property type="match status" value="2"/>
</dbReference>
<keyword evidence="2" id="KW-0680">Restriction system</keyword>
<dbReference type="Gene3D" id="3.90.220.20">
    <property type="entry name" value="DNA methylase specificity domains"/>
    <property type="match status" value="2"/>
</dbReference>
<keyword evidence="7" id="KW-1185">Reference proteome</keyword>
<dbReference type="CDD" id="cd17268">
    <property type="entry name" value="RMtype1_S_Ara36733I_TRD1-CR1_like"/>
    <property type="match status" value="1"/>
</dbReference>
<evidence type="ECO:0000259" key="5">
    <source>
        <dbReference type="Pfam" id="PF01420"/>
    </source>
</evidence>
<dbReference type="GO" id="GO:0009307">
    <property type="term" value="P:DNA restriction-modification system"/>
    <property type="evidence" value="ECO:0007669"/>
    <property type="project" value="UniProtKB-KW"/>
</dbReference>
<dbReference type="OrthoDB" id="3197085at2"/>
<dbReference type="GO" id="GO:0004519">
    <property type="term" value="F:endonuclease activity"/>
    <property type="evidence" value="ECO:0007669"/>
    <property type="project" value="UniProtKB-KW"/>
</dbReference>
<evidence type="ECO:0000313" key="6">
    <source>
        <dbReference type="EMBL" id="RXZ50013.1"/>
    </source>
</evidence>
<dbReference type="GO" id="GO:0003677">
    <property type="term" value="F:DNA binding"/>
    <property type="evidence" value="ECO:0007669"/>
    <property type="project" value="UniProtKB-KW"/>
</dbReference>
<dbReference type="RefSeq" id="WP_129233616.1">
    <property type="nucleotide sequence ID" value="NZ_SDPL01000041.1"/>
</dbReference>
<comment type="subunit">
    <text evidence="4">The methyltransferase is composed of M and S polypeptides.</text>
</comment>
<reference evidence="6 7" key="1">
    <citation type="submission" date="2019-01" db="EMBL/GenBank/DDBJ databases">
        <authorList>
            <person name="Li J."/>
        </authorList>
    </citation>
    <scope>NUCLEOTIDE SEQUENCE [LARGE SCALE GENOMIC DNA]</scope>
    <source>
        <strain evidence="6 7">CGMCC 4.7180</strain>
    </source>
</reference>
<dbReference type="InterPro" id="IPR000055">
    <property type="entry name" value="Restrct_endonuc_typeI_TRD"/>
</dbReference>
<dbReference type="PANTHER" id="PTHR43140:SF1">
    <property type="entry name" value="TYPE I RESTRICTION ENZYME ECOKI SPECIFICITY SUBUNIT"/>
    <property type="match status" value="1"/>
</dbReference>
<feature type="domain" description="Type I restriction modification DNA specificity" evidence="5">
    <location>
        <begin position="189"/>
        <end position="360"/>
    </location>
</feature>
<evidence type="ECO:0000313" key="7">
    <source>
        <dbReference type="Proteomes" id="UP000292881"/>
    </source>
</evidence>